<proteinExistence type="predicted"/>
<name>A0A1M5RXQ5_9BACT</name>
<dbReference type="AlphaFoldDB" id="A0A1M5RXQ5"/>
<keyword evidence="3" id="KW-1185">Reference proteome</keyword>
<organism evidence="2 3">
    <name type="scientific">Desulfofustis glycolicus DSM 9705</name>
    <dbReference type="NCBI Taxonomy" id="1121409"/>
    <lineage>
        <taxon>Bacteria</taxon>
        <taxon>Pseudomonadati</taxon>
        <taxon>Thermodesulfobacteriota</taxon>
        <taxon>Desulfobulbia</taxon>
        <taxon>Desulfobulbales</taxon>
        <taxon>Desulfocapsaceae</taxon>
        <taxon>Desulfofustis</taxon>
    </lineage>
</organism>
<dbReference type="Gene3D" id="3.30.310.70">
    <property type="entry name" value="TT1751-like domain"/>
    <property type="match status" value="1"/>
</dbReference>
<protein>
    <submittedName>
        <fullName evidence="2">Uncharacterized conserved protein, DUF302 family</fullName>
    </submittedName>
</protein>
<accession>A0A1M5RXQ5</accession>
<dbReference type="RefSeq" id="WP_073372814.1">
    <property type="nucleotide sequence ID" value="NZ_FQXS01000001.1"/>
</dbReference>
<dbReference type="Proteomes" id="UP000184139">
    <property type="component" value="Unassembled WGS sequence"/>
</dbReference>
<feature type="domain" description="DUF302" evidence="1">
    <location>
        <begin position="57"/>
        <end position="100"/>
    </location>
</feature>
<gene>
    <name evidence="2" type="ORF">SAMN02745124_00033</name>
</gene>
<dbReference type="InterPro" id="IPR035923">
    <property type="entry name" value="TT1751-like_sf"/>
</dbReference>
<evidence type="ECO:0000313" key="3">
    <source>
        <dbReference type="Proteomes" id="UP000184139"/>
    </source>
</evidence>
<dbReference type="SUPFAM" id="SSF103247">
    <property type="entry name" value="TT1751-like"/>
    <property type="match status" value="1"/>
</dbReference>
<dbReference type="EMBL" id="FQXS01000001">
    <property type="protein sequence ID" value="SHH30573.1"/>
    <property type="molecule type" value="Genomic_DNA"/>
</dbReference>
<dbReference type="OrthoDB" id="5395829at2"/>
<reference evidence="2 3" key="1">
    <citation type="submission" date="2016-11" db="EMBL/GenBank/DDBJ databases">
        <authorList>
            <person name="Jaros S."/>
            <person name="Januszkiewicz K."/>
            <person name="Wedrychowicz H."/>
        </authorList>
    </citation>
    <scope>NUCLEOTIDE SEQUENCE [LARGE SCALE GENOMIC DNA]</scope>
    <source>
        <strain evidence="2 3">DSM 9705</strain>
    </source>
</reference>
<evidence type="ECO:0000259" key="1">
    <source>
        <dbReference type="Pfam" id="PF03625"/>
    </source>
</evidence>
<dbReference type="InterPro" id="IPR005180">
    <property type="entry name" value="DUF302"/>
</dbReference>
<sequence length="158" mass="17432">MTTDHLYCAETKKSPARFAADFKDVAGRQGFIVANESHMDMARAFRDHGAGVDEGFDLHMLQVCKPDKAAGSLQANPERAILMPKFVMVFSDEQATKVRFHHYCRETIASLVNCPTFPDSLAETYQKIIAMIDEAAACSEVSAAPEDFTPENRQGVSV</sequence>
<dbReference type="Pfam" id="PF03625">
    <property type="entry name" value="DUF302"/>
    <property type="match status" value="1"/>
</dbReference>
<evidence type="ECO:0000313" key="2">
    <source>
        <dbReference type="EMBL" id="SHH30573.1"/>
    </source>
</evidence>